<proteinExistence type="predicted"/>
<dbReference type="Pfam" id="PF03861">
    <property type="entry name" value="ANTAR"/>
    <property type="match status" value="1"/>
</dbReference>
<dbReference type="GO" id="GO:0003723">
    <property type="term" value="F:RNA binding"/>
    <property type="evidence" value="ECO:0007669"/>
    <property type="project" value="InterPro"/>
</dbReference>
<dbReference type="Gene3D" id="1.10.10.10">
    <property type="entry name" value="Winged helix-like DNA-binding domain superfamily/Winged helix DNA-binding domain"/>
    <property type="match status" value="1"/>
</dbReference>
<dbReference type="RefSeq" id="WP_089247494.1">
    <property type="nucleotide sequence ID" value="NZ_FZOW01000008.1"/>
</dbReference>
<name>A0A239J6Y6_9NOCA</name>
<dbReference type="AlphaFoldDB" id="A0A239J6Y6"/>
<feature type="domain" description="ANTAR" evidence="1">
    <location>
        <begin position="1"/>
        <end position="49"/>
    </location>
</feature>
<organism evidence="2 3">
    <name type="scientific">Rhodococcoides kyotonense</name>
    <dbReference type="NCBI Taxonomy" id="398843"/>
    <lineage>
        <taxon>Bacteria</taxon>
        <taxon>Bacillati</taxon>
        <taxon>Actinomycetota</taxon>
        <taxon>Actinomycetes</taxon>
        <taxon>Mycobacteriales</taxon>
        <taxon>Nocardiaceae</taxon>
        <taxon>Rhodococcoides</taxon>
    </lineage>
</organism>
<keyword evidence="3" id="KW-1185">Reference proteome</keyword>
<dbReference type="InterPro" id="IPR005561">
    <property type="entry name" value="ANTAR"/>
</dbReference>
<evidence type="ECO:0000313" key="2">
    <source>
        <dbReference type="EMBL" id="SNT01786.1"/>
    </source>
</evidence>
<reference evidence="3" key="1">
    <citation type="submission" date="2017-06" db="EMBL/GenBank/DDBJ databases">
        <authorList>
            <person name="Varghese N."/>
            <person name="Submissions S."/>
        </authorList>
    </citation>
    <scope>NUCLEOTIDE SEQUENCE [LARGE SCALE GENOMIC DNA]</scope>
    <source>
        <strain evidence="3">JCM 23211</strain>
    </source>
</reference>
<evidence type="ECO:0000313" key="3">
    <source>
        <dbReference type="Proteomes" id="UP000198327"/>
    </source>
</evidence>
<dbReference type="OrthoDB" id="4466580at2"/>
<evidence type="ECO:0000259" key="1">
    <source>
        <dbReference type="PROSITE" id="PS50921"/>
    </source>
</evidence>
<sequence length="80" mass="8551">MDDSRTNIDLAVGVLIALRGCSPEQAFEELVAHSHEFNVSLLQSSRSLVAEARKQCGANDAVWGEVLADRKPSGGIENVA</sequence>
<dbReference type="SMART" id="SM01012">
    <property type="entry name" value="ANTAR"/>
    <property type="match status" value="1"/>
</dbReference>
<dbReference type="PROSITE" id="PS50921">
    <property type="entry name" value="ANTAR"/>
    <property type="match status" value="1"/>
</dbReference>
<dbReference type="EMBL" id="FZOW01000008">
    <property type="protein sequence ID" value="SNT01786.1"/>
    <property type="molecule type" value="Genomic_DNA"/>
</dbReference>
<dbReference type="InterPro" id="IPR036388">
    <property type="entry name" value="WH-like_DNA-bd_sf"/>
</dbReference>
<dbReference type="Proteomes" id="UP000198327">
    <property type="component" value="Unassembled WGS sequence"/>
</dbReference>
<accession>A0A239J6Y6</accession>
<gene>
    <name evidence="2" type="ORF">SAMN05421642_10888</name>
</gene>
<protein>
    <submittedName>
        <fullName evidence="2">ANTAR domain-containing protein</fullName>
    </submittedName>
</protein>